<dbReference type="Proteomes" id="UP000276568">
    <property type="component" value="Unassembled WGS sequence"/>
</dbReference>
<dbReference type="Gene3D" id="3.20.20.70">
    <property type="entry name" value="Aldolase class I"/>
    <property type="match status" value="1"/>
</dbReference>
<dbReference type="InterPro" id="IPR000056">
    <property type="entry name" value="Ribul_P_3_epim-like"/>
</dbReference>
<proteinExistence type="predicted"/>
<dbReference type="OrthoDB" id="1645589at2"/>
<dbReference type="GO" id="GO:0005975">
    <property type="term" value="P:carbohydrate metabolic process"/>
    <property type="evidence" value="ECO:0007669"/>
    <property type="project" value="InterPro"/>
</dbReference>
<keyword evidence="1" id="KW-0479">Metal-binding</keyword>
<dbReference type="GO" id="GO:0046872">
    <property type="term" value="F:metal ion binding"/>
    <property type="evidence" value="ECO:0007669"/>
    <property type="project" value="UniProtKB-KW"/>
</dbReference>
<dbReference type="AlphaFoldDB" id="A0A3N0I270"/>
<dbReference type="SUPFAM" id="SSF51366">
    <property type="entry name" value="Ribulose-phoshate binding barrel"/>
    <property type="match status" value="1"/>
</dbReference>
<reference evidence="3 4" key="1">
    <citation type="submission" date="2018-11" db="EMBL/GenBank/DDBJ databases">
        <title>Clostridium sp. nov., a member of the family Erysipelotrichaceae isolated from pig faeces.</title>
        <authorList>
            <person name="Chang Y.-H."/>
        </authorList>
    </citation>
    <scope>NUCLEOTIDE SEQUENCE [LARGE SCALE GENOMIC DNA]</scope>
    <source>
        <strain evidence="3 4">YH-panp20</strain>
    </source>
</reference>
<dbReference type="RefSeq" id="WP_128520352.1">
    <property type="nucleotide sequence ID" value="NZ_JAQYEM010000008.1"/>
</dbReference>
<dbReference type="Pfam" id="PF00834">
    <property type="entry name" value="Ribul_P_3_epim"/>
    <property type="match status" value="1"/>
</dbReference>
<dbReference type="GO" id="GO:0016857">
    <property type="term" value="F:racemase and epimerase activity, acting on carbohydrates and derivatives"/>
    <property type="evidence" value="ECO:0007669"/>
    <property type="project" value="InterPro"/>
</dbReference>
<evidence type="ECO:0000313" key="4">
    <source>
        <dbReference type="Proteomes" id="UP000276568"/>
    </source>
</evidence>
<dbReference type="InterPro" id="IPR013785">
    <property type="entry name" value="Aldolase_TIM"/>
</dbReference>
<keyword evidence="2" id="KW-0413">Isomerase</keyword>
<dbReference type="EMBL" id="RJQC01000002">
    <property type="protein sequence ID" value="RNM30442.1"/>
    <property type="molecule type" value="Genomic_DNA"/>
</dbReference>
<evidence type="ECO:0000313" key="3">
    <source>
        <dbReference type="EMBL" id="RNM30442.1"/>
    </source>
</evidence>
<name>A0A3N0I270_9FIRM</name>
<dbReference type="PANTHER" id="PTHR11749">
    <property type="entry name" value="RIBULOSE-5-PHOSPHATE-3-EPIMERASE"/>
    <property type="match status" value="1"/>
</dbReference>
<keyword evidence="4" id="KW-1185">Reference proteome</keyword>
<dbReference type="CDD" id="cd00429">
    <property type="entry name" value="RPE"/>
    <property type="match status" value="1"/>
</dbReference>
<dbReference type="InterPro" id="IPR011060">
    <property type="entry name" value="RibuloseP-bd_barrel"/>
</dbReference>
<protein>
    <submittedName>
        <fullName evidence="3">Allulose-6-phosphate 3-epimerase</fullName>
    </submittedName>
</protein>
<organism evidence="3 4">
    <name type="scientific">Absicoccus porci</name>
    <dbReference type="NCBI Taxonomy" id="2486576"/>
    <lineage>
        <taxon>Bacteria</taxon>
        <taxon>Bacillati</taxon>
        <taxon>Bacillota</taxon>
        <taxon>Erysipelotrichia</taxon>
        <taxon>Erysipelotrichales</taxon>
        <taxon>Erysipelotrichaceae</taxon>
        <taxon>Absicoccus</taxon>
    </lineage>
</organism>
<evidence type="ECO:0000256" key="2">
    <source>
        <dbReference type="ARBA" id="ARBA00023235"/>
    </source>
</evidence>
<evidence type="ECO:0000256" key="1">
    <source>
        <dbReference type="ARBA" id="ARBA00022723"/>
    </source>
</evidence>
<gene>
    <name evidence="3" type="ORF">EDX97_06535</name>
</gene>
<accession>A0A3N0I270</accession>
<comment type="caution">
    <text evidence="3">The sequence shown here is derived from an EMBL/GenBank/DDBJ whole genome shotgun (WGS) entry which is preliminary data.</text>
</comment>
<sequence length="229" mass="26153">MGIKVSASLMCMDLLHIASQVQILENYIDEFHMDIIDWHYCKNMALAPCFMKAIRTISSVPMEAHLYVDNIDMDLIDLCCESGANIITMPPEIIDRKLFHIHRELKKRHVGFGISLNPSMNVDVIIPYGHLIDRLLILSVDPGFAGQPFIETTYDRIQKAVQLREENHWHYQIEVDGCCNEKYYQKLYQSGADVFIVGGSGLFSKSKDIEKAARTCLDLIKKETLCRNG</sequence>